<gene>
    <name evidence="2" type="ORF">EVAR_100354_1</name>
</gene>
<feature type="compositionally biased region" description="Pro residues" evidence="1">
    <location>
        <begin position="110"/>
        <end position="139"/>
    </location>
</feature>
<keyword evidence="3" id="KW-1185">Reference proteome</keyword>
<dbReference type="Proteomes" id="UP000299102">
    <property type="component" value="Unassembled WGS sequence"/>
</dbReference>
<reference evidence="2 3" key="1">
    <citation type="journal article" date="2019" name="Commun. Biol.">
        <title>The bagworm genome reveals a unique fibroin gene that provides high tensile strength.</title>
        <authorList>
            <person name="Kono N."/>
            <person name="Nakamura H."/>
            <person name="Ohtoshi R."/>
            <person name="Tomita M."/>
            <person name="Numata K."/>
            <person name="Arakawa K."/>
        </authorList>
    </citation>
    <scope>NUCLEOTIDE SEQUENCE [LARGE SCALE GENOMIC DNA]</scope>
</reference>
<accession>A0A4C2AHK1</accession>
<evidence type="ECO:0000313" key="3">
    <source>
        <dbReference type="Proteomes" id="UP000299102"/>
    </source>
</evidence>
<sequence length="255" mass="27567">MQQQYAPPAPRPPPQQLKSPLHEHANGFAPLCEAASPTPKGGGMGKPQKAPHSPPQHKYQHVSHPHPQHAHHQQHQQQMVGVGNGRSGGGMGGAGGGGGGGGQACRASRPPYPSPIQRPMAPGLPPVPQPAQAAPPPARPSRCIAAAARAYTQLAQAQSLQPPVRHQPYYQTQQQRTVGRWHGYASAHGRRTLGAPGRAPSFEQVRGRSVYLYIIFGQKYDYLLDCIIFKQNANGLRHRCSVFRRYAVVTTLKHP</sequence>
<feature type="compositionally biased region" description="Basic residues" evidence="1">
    <location>
        <begin position="58"/>
        <end position="74"/>
    </location>
</feature>
<protein>
    <submittedName>
        <fullName evidence="2">Uncharacterized protein</fullName>
    </submittedName>
</protein>
<dbReference type="EMBL" id="BGZK01003075">
    <property type="protein sequence ID" value="GBP98137.1"/>
    <property type="molecule type" value="Genomic_DNA"/>
</dbReference>
<organism evidence="2 3">
    <name type="scientific">Eumeta variegata</name>
    <name type="common">Bagworm moth</name>
    <name type="synonym">Eumeta japonica</name>
    <dbReference type="NCBI Taxonomy" id="151549"/>
    <lineage>
        <taxon>Eukaryota</taxon>
        <taxon>Metazoa</taxon>
        <taxon>Ecdysozoa</taxon>
        <taxon>Arthropoda</taxon>
        <taxon>Hexapoda</taxon>
        <taxon>Insecta</taxon>
        <taxon>Pterygota</taxon>
        <taxon>Neoptera</taxon>
        <taxon>Endopterygota</taxon>
        <taxon>Lepidoptera</taxon>
        <taxon>Glossata</taxon>
        <taxon>Ditrysia</taxon>
        <taxon>Tineoidea</taxon>
        <taxon>Psychidae</taxon>
        <taxon>Oiketicinae</taxon>
        <taxon>Eumeta</taxon>
    </lineage>
</organism>
<dbReference type="AlphaFoldDB" id="A0A4C2AHK1"/>
<feature type="region of interest" description="Disordered" evidence="1">
    <location>
        <begin position="1"/>
        <end position="139"/>
    </location>
</feature>
<name>A0A4C2AHK1_EUMVA</name>
<dbReference type="OrthoDB" id="10661496at2759"/>
<feature type="compositionally biased region" description="Gly residues" evidence="1">
    <location>
        <begin position="82"/>
        <end position="103"/>
    </location>
</feature>
<proteinExistence type="predicted"/>
<evidence type="ECO:0000256" key="1">
    <source>
        <dbReference type="SAM" id="MobiDB-lite"/>
    </source>
</evidence>
<evidence type="ECO:0000313" key="2">
    <source>
        <dbReference type="EMBL" id="GBP98137.1"/>
    </source>
</evidence>
<comment type="caution">
    <text evidence="2">The sequence shown here is derived from an EMBL/GenBank/DDBJ whole genome shotgun (WGS) entry which is preliminary data.</text>
</comment>